<dbReference type="AlphaFoldDB" id="A0A1I3KTG4"/>
<accession>A0A1I3KTG4</accession>
<proteinExistence type="predicted"/>
<dbReference type="EMBL" id="FOQD01000012">
    <property type="protein sequence ID" value="SFI75674.1"/>
    <property type="molecule type" value="Genomic_DNA"/>
</dbReference>
<evidence type="ECO:0000313" key="2">
    <source>
        <dbReference type="Proteomes" id="UP000199518"/>
    </source>
</evidence>
<evidence type="ECO:0000313" key="1">
    <source>
        <dbReference type="EMBL" id="SFI75674.1"/>
    </source>
</evidence>
<sequence length="126" mass="13737">MRDCQTVLSHAWMIRAFLRHCEDAEDFPELFELDRAIFELCRALEPYAEEPASYFKALRKKIGGFKTAVAKFAVDAPAASAHTNFLQAVLSAQGCSAALERCLAEATALGLLNPKTSTAQSEQGIG</sequence>
<name>A0A1I3KTG4_9PLAN</name>
<gene>
    <name evidence="1" type="ORF">SAMN05421753_11237</name>
</gene>
<protein>
    <submittedName>
        <fullName evidence="1">Uncharacterized protein</fullName>
    </submittedName>
</protein>
<keyword evidence="2" id="KW-1185">Reference proteome</keyword>
<organism evidence="1 2">
    <name type="scientific">Planctomicrobium piriforme</name>
    <dbReference type="NCBI Taxonomy" id="1576369"/>
    <lineage>
        <taxon>Bacteria</taxon>
        <taxon>Pseudomonadati</taxon>
        <taxon>Planctomycetota</taxon>
        <taxon>Planctomycetia</taxon>
        <taxon>Planctomycetales</taxon>
        <taxon>Planctomycetaceae</taxon>
        <taxon>Planctomicrobium</taxon>
    </lineage>
</organism>
<dbReference type="STRING" id="1576369.SAMN05421753_11237"/>
<dbReference type="Proteomes" id="UP000199518">
    <property type="component" value="Unassembled WGS sequence"/>
</dbReference>
<reference evidence="2" key="1">
    <citation type="submission" date="2016-10" db="EMBL/GenBank/DDBJ databases">
        <authorList>
            <person name="Varghese N."/>
            <person name="Submissions S."/>
        </authorList>
    </citation>
    <scope>NUCLEOTIDE SEQUENCE [LARGE SCALE GENOMIC DNA]</scope>
    <source>
        <strain evidence="2">DSM 26348</strain>
    </source>
</reference>